<comment type="caution">
    <text evidence="1">The sequence shown here is derived from an EMBL/GenBank/DDBJ whole genome shotgun (WGS) entry which is preliminary data.</text>
</comment>
<dbReference type="AlphaFoldDB" id="A0A645D860"/>
<name>A0A645D860_9ZZZZ</name>
<sequence>MINAIYIAQYVLSVPDYYPVDGALIHELVHVLMFRNSDSRFNYTENMAYFMEGMACFYEYYVQYNFFNKIFGENVKNCLLSSNDLNDMIEADSEKFVKSATYKEMHTLENEYPYIVGFRLFTYLFQTYGKSIFNEILVGEKSLDYNSGANQCDMFTEMMKQKTSSTLFNDFSDWHHKNRASFYSGTVMIDGKPTSLYLRVSDMKDIYGCPITKEVDYYHKYNSVGYVMNLKLKMSSDELVIDFKNAMAFVQKFGLKIRGLSFNKYHLNAFKSMNLTFELYDAYDNLIYKGPSDRYFGGITEANGFDNNPIFIAYGVVKMIIRGAPESEIIIDTYNYFPELLVGQD</sequence>
<protein>
    <submittedName>
        <fullName evidence="1">Uncharacterized protein</fullName>
    </submittedName>
</protein>
<accession>A0A645D860</accession>
<reference evidence="1" key="1">
    <citation type="submission" date="2019-08" db="EMBL/GenBank/DDBJ databases">
        <authorList>
            <person name="Kucharzyk K."/>
            <person name="Murdoch R.W."/>
            <person name="Higgins S."/>
            <person name="Loffler F."/>
        </authorList>
    </citation>
    <scope>NUCLEOTIDE SEQUENCE</scope>
</reference>
<proteinExistence type="predicted"/>
<organism evidence="1">
    <name type="scientific">bioreactor metagenome</name>
    <dbReference type="NCBI Taxonomy" id="1076179"/>
    <lineage>
        <taxon>unclassified sequences</taxon>
        <taxon>metagenomes</taxon>
        <taxon>ecological metagenomes</taxon>
    </lineage>
</organism>
<dbReference type="EMBL" id="VSSQ01033813">
    <property type="protein sequence ID" value="MPM85534.1"/>
    <property type="molecule type" value="Genomic_DNA"/>
</dbReference>
<gene>
    <name evidence="1" type="ORF">SDC9_132615</name>
</gene>
<evidence type="ECO:0000313" key="1">
    <source>
        <dbReference type="EMBL" id="MPM85534.1"/>
    </source>
</evidence>